<sequence>MANTFNGLEMLKIAILMEEEGRDFYTNGAKYTTGKLKDFLLATAGQEFIHKEKFLTLYNNLASKKDENYDYLFDAEVTSYLKSLIDNKVFNKETPPEDAFKDYKTAIEYAIKSEQLTVEVYTKMYEGIVEGEVKELLSTLIDEEKTHIDEFSKLL</sequence>
<dbReference type="InterPro" id="IPR009078">
    <property type="entry name" value="Ferritin-like_SF"/>
</dbReference>
<dbReference type="Gene3D" id="1.20.1260.10">
    <property type="match status" value="1"/>
</dbReference>
<gene>
    <name evidence="2" type="ORF">psyc5s11_20980</name>
</gene>
<feature type="domain" description="Rubrerythrin diiron-binding" evidence="1">
    <location>
        <begin position="9"/>
        <end position="155"/>
    </location>
</feature>
<name>A0ABN6IWJ5_9CLOT</name>
<evidence type="ECO:0000313" key="3">
    <source>
        <dbReference type="Proteomes" id="UP000824633"/>
    </source>
</evidence>
<dbReference type="InterPro" id="IPR012347">
    <property type="entry name" value="Ferritin-like"/>
</dbReference>
<reference evidence="3" key="1">
    <citation type="submission" date="2021-07" db="EMBL/GenBank/DDBJ databases">
        <title>Complete genome sequencing of a Clostridium isolate.</title>
        <authorList>
            <person name="Ueki A."/>
            <person name="Tonouchi A."/>
        </authorList>
    </citation>
    <scope>NUCLEOTIDE SEQUENCE [LARGE SCALE GENOMIC DNA]</scope>
    <source>
        <strain evidence="3">C5S11</strain>
    </source>
</reference>
<accession>A0ABN6IWJ5</accession>
<dbReference type="Proteomes" id="UP000824633">
    <property type="component" value="Chromosome"/>
</dbReference>
<evidence type="ECO:0000313" key="2">
    <source>
        <dbReference type="EMBL" id="BCZ46031.1"/>
    </source>
</evidence>
<dbReference type="Pfam" id="PF02915">
    <property type="entry name" value="Rubrerythrin"/>
    <property type="match status" value="1"/>
</dbReference>
<protein>
    <submittedName>
        <fullName evidence="2">Ferritin</fullName>
    </submittedName>
</protein>
<dbReference type="EMBL" id="AP024849">
    <property type="protein sequence ID" value="BCZ46031.1"/>
    <property type="molecule type" value="Genomic_DNA"/>
</dbReference>
<dbReference type="InterPro" id="IPR003251">
    <property type="entry name" value="Rr_diiron-bd_dom"/>
</dbReference>
<keyword evidence="3" id="KW-1185">Reference proteome</keyword>
<proteinExistence type="predicted"/>
<dbReference type="CDD" id="cd01045">
    <property type="entry name" value="Ferritin_like_AB"/>
    <property type="match status" value="1"/>
</dbReference>
<dbReference type="SUPFAM" id="SSF47240">
    <property type="entry name" value="Ferritin-like"/>
    <property type="match status" value="1"/>
</dbReference>
<organism evidence="2 3">
    <name type="scientific">Clostridium gelidum</name>
    <dbReference type="NCBI Taxonomy" id="704125"/>
    <lineage>
        <taxon>Bacteria</taxon>
        <taxon>Bacillati</taxon>
        <taxon>Bacillota</taxon>
        <taxon>Clostridia</taxon>
        <taxon>Eubacteriales</taxon>
        <taxon>Clostridiaceae</taxon>
        <taxon>Clostridium</taxon>
    </lineage>
</organism>
<evidence type="ECO:0000259" key="1">
    <source>
        <dbReference type="Pfam" id="PF02915"/>
    </source>
</evidence>
<dbReference type="RefSeq" id="WP_224037557.1">
    <property type="nucleotide sequence ID" value="NZ_AP024849.1"/>
</dbReference>